<dbReference type="InterPro" id="IPR055119">
    <property type="entry name" value="Mig18_Fn1"/>
</dbReference>
<evidence type="ECO:0000313" key="4">
    <source>
        <dbReference type="EMBL" id="KAK5968515.1"/>
    </source>
</evidence>
<evidence type="ECO:0000256" key="2">
    <source>
        <dbReference type="SAM" id="SignalP"/>
    </source>
</evidence>
<dbReference type="Proteomes" id="UP001331761">
    <property type="component" value="Unassembled WGS sequence"/>
</dbReference>
<keyword evidence="2" id="KW-0732">Signal</keyword>
<dbReference type="PANTHER" id="PTHR37978">
    <property type="entry name" value="PROTEIN CBG22381-RELATED"/>
    <property type="match status" value="1"/>
</dbReference>
<accession>A0AAN8FFS7</accession>
<gene>
    <name evidence="4" type="ORF">GCK32_009313</name>
</gene>
<evidence type="ECO:0000256" key="1">
    <source>
        <dbReference type="SAM" id="MobiDB-lite"/>
    </source>
</evidence>
<evidence type="ECO:0000313" key="5">
    <source>
        <dbReference type="Proteomes" id="UP001331761"/>
    </source>
</evidence>
<reference evidence="4 5" key="1">
    <citation type="submission" date="2019-10" db="EMBL/GenBank/DDBJ databases">
        <title>Assembly and Annotation for the nematode Trichostrongylus colubriformis.</title>
        <authorList>
            <person name="Martin J."/>
        </authorList>
    </citation>
    <scope>NUCLEOTIDE SEQUENCE [LARGE SCALE GENOMIC DNA]</scope>
    <source>
        <strain evidence="4">G859</strain>
        <tissue evidence="4">Whole worm</tissue>
    </source>
</reference>
<evidence type="ECO:0000259" key="3">
    <source>
        <dbReference type="Pfam" id="PF23003"/>
    </source>
</evidence>
<organism evidence="4 5">
    <name type="scientific">Trichostrongylus colubriformis</name>
    <name type="common">Black scour worm</name>
    <dbReference type="NCBI Taxonomy" id="6319"/>
    <lineage>
        <taxon>Eukaryota</taxon>
        <taxon>Metazoa</taxon>
        <taxon>Ecdysozoa</taxon>
        <taxon>Nematoda</taxon>
        <taxon>Chromadorea</taxon>
        <taxon>Rhabditida</taxon>
        <taxon>Rhabditina</taxon>
        <taxon>Rhabditomorpha</taxon>
        <taxon>Strongyloidea</taxon>
        <taxon>Trichostrongylidae</taxon>
        <taxon>Trichostrongylus</taxon>
    </lineage>
</organism>
<feature type="signal peptide" evidence="2">
    <location>
        <begin position="1"/>
        <end position="16"/>
    </location>
</feature>
<proteinExistence type="predicted"/>
<sequence length="329" mass="35469">MFPLLLLLLLPLLVFAKDQMASRSSVVHLMQNFSDIHAMLDALPKECCKNGKTYKEGEEFEVGHLRYKCQKYGVYSIEGCVTGTKKKLKLGETVVVDNVKSQCLGKGSSVYYRETVCGIMGQPECDKIDLPSGFKEAQEREKSQPQAKAISLPGLPPGWKVVDETHQEIPGSGGRQVVSRTLMFEPIIGGQSRARRQSGHGIASVVAIEDVGTDKPPMPMSMLLNGGKSPQSEKKGTTPTIQNVSRTLVIQEKSKERVVGVGTGSKDLHSRTPTISNTKGLKPESVAGSRSDVNWKGRTIVVNGKTIGTGEGTFTFGNSPTGAAAKKGH</sequence>
<dbReference type="AlphaFoldDB" id="A0AAN8FFS7"/>
<name>A0AAN8FFS7_TRICO</name>
<dbReference type="EMBL" id="WIXE01021290">
    <property type="protein sequence ID" value="KAK5968515.1"/>
    <property type="molecule type" value="Genomic_DNA"/>
</dbReference>
<feature type="region of interest" description="Disordered" evidence="1">
    <location>
        <begin position="258"/>
        <end position="289"/>
    </location>
</feature>
<feature type="chain" id="PRO_5043049916" description="Abnormal cell migration protein 18-like fibronectin type I domain-containing protein" evidence="2">
    <location>
        <begin position="17"/>
        <end position="329"/>
    </location>
</feature>
<feature type="domain" description="Abnormal cell migration protein 18-like fibronectin type I" evidence="3">
    <location>
        <begin position="46"/>
        <end position="109"/>
    </location>
</feature>
<protein>
    <recommendedName>
        <fullName evidence="3">Abnormal cell migration protein 18-like fibronectin type I domain-containing protein</fullName>
    </recommendedName>
</protein>
<keyword evidence="5" id="KW-1185">Reference proteome</keyword>
<dbReference type="Pfam" id="PF23003">
    <property type="entry name" value="Fn1_2"/>
    <property type="match status" value="1"/>
</dbReference>
<comment type="caution">
    <text evidence="4">The sequence shown here is derived from an EMBL/GenBank/DDBJ whole genome shotgun (WGS) entry which is preliminary data.</text>
</comment>
<dbReference type="PANTHER" id="PTHR37978:SF5">
    <property type="entry name" value="SECRETED PROTEIN"/>
    <property type="match status" value="1"/>
</dbReference>